<sequence length="165" mass="18917">MLASGEVVSLGPDSLEERVRQVRAYYEARDRRRREAAERKQREEDAKRAAAHREEADRRDRDLAARRAREEAERLQAQEDALKYIDPGAAVPSTACHHGCRSHRKHWYVVFAGVKTGVFANWGAMADYVLQVPLNVHCKFATKAAADRAYAQALEEGHVHVWRRR</sequence>
<protein>
    <submittedName>
        <fullName evidence="1">Uncharacterized protein</fullName>
    </submittedName>
</protein>
<reference evidence="1" key="2">
    <citation type="journal article" date="2022" name="New Phytol.">
        <title>Evolutionary transition to the ectomycorrhizal habit in the genomes of a hyperdiverse lineage of mushroom-forming fungi.</title>
        <authorList>
            <person name="Looney B."/>
            <person name="Miyauchi S."/>
            <person name="Morin E."/>
            <person name="Drula E."/>
            <person name="Courty P.E."/>
            <person name="Kohler A."/>
            <person name="Kuo A."/>
            <person name="LaButti K."/>
            <person name="Pangilinan J."/>
            <person name="Lipzen A."/>
            <person name="Riley R."/>
            <person name="Andreopoulos W."/>
            <person name="He G."/>
            <person name="Johnson J."/>
            <person name="Nolan M."/>
            <person name="Tritt A."/>
            <person name="Barry K.W."/>
            <person name="Grigoriev I.V."/>
            <person name="Nagy L.G."/>
            <person name="Hibbett D."/>
            <person name="Henrissat B."/>
            <person name="Matheny P.B."/>
            <person name="Labbe J."/>
            <person name="Martin F.M."/>
        </authorList>
    </citation>
    <scope>NUCLEOTIDE SEQUENCE</scope>
    <source>
        <strain evidence="1">FP105234-sp</strain>
    </source>
</reference>
<proteinExistence type="predicted"/>
<name>A0ACB8R1L4_9AGAM</name>
<evidence type="ECO:0000313" key="2">
    <source>
        <dbReference type="Proteomes" id="UP000814033"/>
    </source>
</evidence>
<dbReference type="EMBL" id="MU276823">
    <property type="protein sequence ID" value="KAI0037620.1"/>
    <property type="molecule type" value="Genomic_DNA"/>
</dbReference>
<reference evidence="1" key="1">
    <citation type="submission" date="2021-02" db="EMBL/GenBank/DDBJ databases">
        <authorList>
            <consortium name="DOE Joint Genome Institute"/>
            <person name="Ahrendt S."/>
            <person name="Looney B.P."/>
            <person name="Miyauchi S."/>
            <person name="Morin E."/>
            <person name="Drula E."/>
            <person name="Courty P.E."/>
            <person name="Chicoki N."/>
            <person name="Fauchery L."/>
            <person name="Kohler A."/>
            <person name="Kuo A."/>
            <person name="Labutti K."/>
            <person name="Pangilinan J."/>
            <person name="Lipzen A."/>
            <person name="Riley R."/>
            <person name="Andreopoulos W."/>
            <person name="He G."/>
            <person name="Johnson J."/>
            <person name="Barry K.W."/>
            <person name="Grigoriev I.V."/>
            <person name="Nagy L."/>
            <person name="Hibbett D."/>
            <person name="Henrissat B."/>
            <person name="Matheny P.B."/>
            <person name="Labbe J."/>
            <person name="Martin F."/>
        </authorList>
    </citation>
    <scope>NUCLEOTIDE SEQUENCE</scope>
    <source>
        <strain evidence="1">FP105234-sp</strain>
    </source>
</reference>
<gene>
    <name evidence="1" type="ORF">FA95DRAFT_1578719</name>
</gene>
<accession>A0ACB8R1L4</accession>
<keyword evidence="2" id="KW-1185">Reference proteome</keyword>
<dbReference type="Proteomes" id="UP000814033">
    <property type="component" value="Unassembled WGS sequence"/>
</dbReference>
<organism evidence="1 2">
    <name type="scientific">Auriscalpium vulgare</name>
    <dbReference type="NCBI Taxonomy" id="40419"/>
    <lineage>
        <taxon>Eukaryota</taxon>
        <taxon>Fungi</taxon>
        <taxon>Dikarya</taxon>
        <taxon>Basidiomycota</taxon>
        <taxon>Agaricomycotina</taxon>
        <taxon>Agaricomycetes</taxon>
        <taxon>Russulales</taxon>
        <taxon>Auriscalpiaceae</taxon>
        <taxon>Auriscalpium</taxon>
    </lineage>
</organism>
<evidence type="ECO:0000313" key="1">
    <source>
        <dbReference type="EMBL" id="KAI0037620.1"/>
    </source>
</evidence>
<comment type="caution">
    <text evidence="1">The sequence shown here is derived from an EMBL/GenBank/DDBJ whole genome shotgun (WGS) entry which is preliminary data.</text>
</comment>